<dbReference type="Proteomes" id="UP001461341">
    <property type="component" value="Chromosome"/>
</dbReference>
<accession>A0ABZ2YAY9</accession>
<feature type="transmembrane region" description="Helical" evidence="9">
    <location>
        <begin position="20"/>
        <end position="39"/>
    </location>
</feature>
<evidence type="ECO:0000256" key="9">
    <source>
        <dbReference type="SAM" id="Phobius"/>
    </source>
</evidence>
<dbReference type="Pfam" id="PF04290">
    <property type="entry name" value="DctQ"/>
    <property type="match status" value="1"/>
</dbReference>
<evidence type="ECO:0000256" key="3">
    <source>
        <dbReference type="ARBA" id="ARBA00022475"/>
    </source>
</evidence>
<dbReference type="InterPro" id="IPR007387">
    <property type="entry name" value="TRAP_DctQ"/>
</dbReference>
<organism evidence="11 12">
    <name type="scientific">Thermatribacter velox</name>
    <dbReference type="NCBI Taxonomy" id="3039681"/>
    <lineage>
        <taxon>Bacteria</taxon>
        <taxon>Pseudomonadati</taxon>
        <taxon>Atribacterota</taxon>
        <taxon>Atribacteria</taxon>
        <taxon>Atribacterales</taxon>
        <taxon>Thermatribacteraceae</taxon>
        <taxon>Thermatribacter</taxon>
    </lineage>
</organism>
<feature type="domain" description="Tripartite ATP-independent periplasmic transporters DctQ component" evidence="10">
    <location>
        <begin position="25"/>
        <end position="153"/>
    </location>
</feature>
<keyword evidence="6 9" id="KW-1133">Transmembrane helix</keyword>
<comment type="similarity">
    <text evidence="8">Belongs to the TRAP transporter small permease family.</text>
</comment>
<dbReference type="PANTHER" id="PTHR35011">
    <property type="entry name" value="2,3-DIKETO-L-GULONATE TRAP TRANSPORTER SMALL PERMEASE PROTEIN YIAM"/>
    <property type="match status" value="1"/>
</dbReference>
<comment type="subcellular location">
    <subcellularLocation>
        <location evidence="1">Cell inner membrane</location>
        <topology evidence="1">Multi-pass membrane protein</topology>
    </subcellularLocation>
</comment>
<keyword evidence="4" id="KW-0997">Cell inner membrane</keyword>
<evidence type="ECO:0000256" key="5">
    <source>
        <dbReference type="ARBA" id="ARBA00022692"/>
    </source>
</evidence>
<evidence type="ECO:0000313" key="11">
    <source>
        <dbReference type="EMBL" id="WZL75982.1"/>
    </source>
</evidence>
<evidence type="ECO:0000313" key="12">
    <source>
        <dbReference type="Proteomes" id="UP001461341"/>
    </source>
</evidence>
<dbReference type="EMBL" id="CP121689">
    <property type="protein sequence ID" value="WZL75982.1"/>
    <property type="molecule type" value="Genomic_DNA"/>
</dbReference>
<gene>
    <name evidence="11" type="ORF">QBE54_10420</name>
</gene>
<evidence type="ECO:0000256" key="8">
    <source>
        <dbReference type="ARBA" id="ARBA00038436"/>
    </source>
</evidence>
<keyword evidence="12" id="KW-1185">Reference proteome</keyword>
<sequence>MKGNSFLEKVSRCCELIAKISLVALMLFVFTQIILRNIFMLGFPQLDESSRLAHLVLLFMMVPVLFAEEAHIKVEVLKRFLSPKADRLVNLISQSLSLGFVVIFMFSSVMLLESIWDVPTAALRIPSIILYAAPITGIVFSSFFITNRIIQVFMER</sequence>
<dbReference type="PANTHER" id="PTHR35011:SF2">
    <property type="entry name" value="2,3-DIKETO-L-GULONATE TRAP TRANSPORTER SMALL PERMEASE PROTEIN YIAM"/>
    <property type="match status" value="1"/>
</dbReference>
<protein>
    <submittedName>
        <fullName evidence="11">TRAP transporter small permease</fullName>
    </submittedName>
</protein>
<feature type="transmembrane region" description="Helical" evidence="9">
    <location>
        <begin position="88"/>
        <end position="116"/>
    </location>
</feature>
<evidence type="ECO:0000256" key="4">
    <source>
        <dbReference type="ARBA" id="ARBA00022519"/>
    </source>
</evidence>
<evidence type="ECO:0000256" key="1">
    <source>
        <dbReference type="ARBA" id="ARBA00004429"/>
    </source>
</evidence>
<keyword evidence="7 9" id="KW-0472">Membrane</keyword>
<evidence type="ECO:0000259" key="10">
    <source>
        <dbReference type="Pfam" id="PF04290"/>
    </source>
</evidence>
<evidence type="ECO:0000256" key="7">
    <source>
        <dbReference type="ARBA" id="ARBA00023136"/>
    </source>
</evidence>
<evidence type="ECO:0000256" key="6">
    <source>
        <dbReference type="ARBA" id="ARBA00022989"/>
    </source>
</evidence>
<keyword evidence="3" id="KW-1003">Cell membrane</keyword>
<keyword evidence="2" id="KW-0813">Transport</keyword>
<proteinExistence type="inferred from homology"/>
<feature type="transmembrane region" description="Helical" evidence="9">
    <location>
        <begin position="51"/>
        <end position="67"/>
    </location>
</feature>
<feature type="transmembrane region" description="Helical" evidence="9">
    <location>
        <begin position="128"/>
        <end position="150"/>
    </location>
</feature>
<keyword evidence="5 9" id="KW-0812">Transmembrane</keyword>
<dbReference type="RefSeq" id="WP_369018136.1">
    <property type="nucleotide sequence ID" value="NZ_CP121689.1"/>
</dbReference>
<evidence type="ECO:0000256" key="2">
    <source>
        <dbReference type="ARBA" id="ARBA00022448"/>
    </source>
</evidence>
<reference evidence="11 12" key="1">
    <citation type="submission" date="2023-03" db="EMBL/GenBank/DDBJ databases">
        <title>Novel Species.</title>
        <authorList>
            <person name="Ma S."/>
        </authorList>
    </citation>
    <scope>NUCLEOTIDE SEQUENCE [LARGE SCALE GENOMIC DNA]</scope>
    <source>
        <strain evidence="11 12">B11</strain>
    </source>
</reference>
<name>A0ABZ2YAY9_9BACT</name>
<dbReference type="InterPro" id="IPR055348">
    <property type="entry name" value="DctQ"/>
</dbReference>